<protein>
    <recommendedName>
        <fullName evidence="1">Glycosyl transferase family 1 domain-containing protein</fullName>
    </recommendedName>
</protein>
<dbReference type="CDD" id="cd03801">
    <property type="entry name" value="GT4_PimA-like"/>
    <property type="match status" value="1"/>
</dbReference>
<keyword evidence="3" id="KW-1185">Reference proteome</keyword>
<proteinExistence type="predicted"/>
<dbReference type="AlphaFoldDB" id="A0A2N5H7L9"/>
<reference evidence="2 3" key="1">
    <citation type="submission" date="2017-11" db="EMBL/GenBank/DDBJ databases">
        <title>Comparitive Functional Genomics of Dry Heat Resistant strains isolated from the Viking Spacecraft.</title>
        <authorList>
            <person name="Seuylemezian A."/>
            <person name="Cooper K."/>
            <person name="Vaishampayan P."/>
        </authorList>
    </citation>
    <scope>NUCLEOTIDE SEQUENCE [LARGE SCALE GENOMIC DNA]</scope>
    <source>
        <strain evidence="2 3">V32-6</strain>
    </source>
</reference>
<accession>A0A2N5H7L9</accession>
<dbReference type="OrthoDB" id="9806653at2"/>
<dbReference type="RefSeq" id="WP_101651531.1">
    <property type="nucleotide sequence ID" value="NZ_PGVE01000094.1"/>
</dbReference>
<sequence length="383" mass="42912">MRVGFYNHTSEISGAEISMLLTAKNLSVTTPVIFAPEGELIDRAIKSKIQVVKIKSYRARLSKNPFQILKGILGTIYGGYQVSKAIKTNKIDLVHANSLRAGIMASIFIFYHKVPVIWHVRDIPPKGLVGKLITFLGEKTIKALIGISQPVIEGISSISLKNKSYLIHNGVKIEKKEEVEKERLRKKIRNEFNTPLNSKVIVVVGQIAPWKRQEDAIKSAKTLFDKGEDVYLWVVGEAKFRDENVLYKDNLVNLVQKLGLKNRVVFTGFRNDVIDICCASDILLLCSNNEPFGRVIIEGMSQGVPVIATNSGGVPEIIKDKYNGLLYEVGDVKTLSDNILHLLKDQFLCQNIIINAENSVKQSFTIQRTSQKVEEVYRIVTSM</sequence>
<dbReference type="PANTHER" id="PTHR12526">
    <property type="entry name" value="GLYCOSYLTRANSFERASE"/>
    <property type="match status" value="1"/>
</dbReference>
<dbReference type="EMBL" id="PGVE01000094">
    <property type="protein sequence ID" value="PLS01516.1"/>
    <property type="molecule type" value="Genomic_DNA"/>
</dbReference>
<evidence type="ECO:0000313" key="2">
    <source>
        <dbReference type="EMBL" id="PLS01516.1"/>
    </source>
</evidence>
<evidence type="ECO:0000313" key="3">
    <source>
        <dbReference type="Proteomes" id="UP000234950"/>
    </source>
</evidence>
<dbReference type="Proteomes" id="UP000234950">
    <property type="component" value="Unassembled WGS sequence"/>
</dbReference>
<dbReference type="GO" id="GO:0016757">
    <property type="term" value="F:glycosyltransferase activity"/>
    <property type="evidence" value="ECO:0007669"/>
    <property type="project" value="InterPro"/>
</dbReference>
<dbReference type="SUPFAM" id="SSF53756">
    <property type="entry name" value="UDP-Glycosyltransferase/glycogen phosphorylase"/>
    <property type="match status" value="1"/>
</dbReference>
<organism evidence="2 3">
    <name type="scientific">Neobacillus cucumis</name>
    <dbReference type="NCBI Taxonomy" id="1740721"/>
    <lineage>
        <taxon>Bacteria</taxon>
        <taxon>Bacillati</taxon>
        <taxon>Bacillota</taxon>
        <taxon>Bacilli</taxon>
        <taxon>Bacillales</taxon>
        <taxon>Bacillaceae</taxon>
        <taxon>Neobacillus</taxon>
    </lineage>
</organism>
<gene>
    <name evidence="2" type="ORF">CVD27_24995</name>
</gene>
<dbReference type="Pfam" id="PF00534">
    <property type="entry name" value="Glycos_transf_1"/>
    <property type="match status" value="1"/>
</dbReference>
<feature type="domain" description="Glycosyl transferase family 1" evidence="1">
    <location>
        <begin position="186"/>
        <end position="358"/>
    </location>
</feature>
<name>A0A2N5H7L9_9BACI</name>
<dbReference type="Gene3D" id="3.40.50.2000">
    <property type="entry name" value="Glycogen Phosphorylase B"/>
    <property type="match status" value="2"/>
</dbReference>
<dbReference type="InterPro" id="IPR001296">
    <property type="entry name" value="Glyco_trans_1"/>
</dbReference>
<evidence type="ECO:0000259" key="1">
    <source>
        <dbReference type="Pfam" id="PF00534"/>
    </source>
</evidence>
<comment type="caution">
    <text evidence="2">The sequence shown here is derived from an EMBL/GenBank/DDBJ whole genome shotgun (WGS) entry which is preliminary data.</text>
</comment>